<keyword evidence="6" id="KW-0479">Metal-binding</keyword>
<keyword evidence="10" id="KW-1133">Transmembrane helix</keyword>
<evidence type="ECO:0000256" key="9">
    <source>
        <dbReference type="ARBA" id="ARBA00022963"/>
    </source>
</evidence>
<keyword evidence="9" id="KW-0442">Lipid degradation</keyword>
<evidence type="ECO:0000256" key="7">
    <source>
        <dbReference type="ARBA" id="ARBA00022801"/>
    </source>
</evidence>
<evidence type="ECO:0000259" key="15">
    <source>
        <dbReference type="Pfam" id="PF01764"/>
    </source>
</evidence>
<proteinExistence type="predicted"/>
<dbReference type="PANTHER" id="PTHR45792:SF8">
    <property type="entry name" value="DIACYLGLYCEROL LIPASE-ALPHA"/>
    <property type="match status" value="1"/>
</dbReference>
<evidence type="ECO:0000256" key="12">
    <source>
        <dbReference type="ARBA" id="ARBA00023136"/>
    </source>
</evidence>
<keyword evidence="4" id="KW-0597">Phosphoprotein</keyword>
<dbReference type="EC" id="3.1.1.116" evidence="14"/>
<feature type="domain" description="Fungal lipase-type" evidence="15">
    <location>
        <begin position="244"/>
        <end position="375"/>
    </location>
</feature>
<dbReference type="GO" id="GO:0046340">
    <property type="term" value="P:diacylglycerol catabolic process"/>
    <property type="evidence" value="ECO:0007669"/>
    <property type="project" value="TreeGrafter"/>
</dbReference>
<evidence type="ECO:0000256" key="10">
    <source>
        <dbReference type="ARBA" id="ARBA00022989"/>
    </source>
</evidence>
<sequence>MLFYYKLVSGFAVITERLEEKYFESFGRLFIHLLRPVVCSLYTVTNPILPIQYKIRDCHRKIVSIIGHNYKRSRRFARNLSINLTDYQKVLEEECKKNGDQVDDWIFNIKNRKVLDEIFYFTESNLREITETPFGEIIKSFLRYVKEQSRILEKLWDQKVEYPEELVKKFPDLVEYAGYADAIYGFSRRKKCNEKGKKQECKNKKDFIEFANVPEENIIYNTGTSCMYRQANAVILSHEKKSIFIVIRGTESVFDCVADIDSKYTDITIGKITGKVHTGILKSAENLSFDIRDKVLNHLKKYPTYEIVLIGHSLGAGCGSLLALLWLNDEEMKKYSIKCYAYAPPSVISSNLNILLKGIVLSCINGDDIVPRLSFGSLMDLKNIILYIYRNDLDQEFGNFYENFKEECNNEKLCPPGDIMQIFHEYEAQYTNLTTGNVYEDNEKSAFIPGFVGNEYYGTILFSRTMVGNHRMGNYLKNLNFIMQKLWNGHGFN</sequence>
<keyword evidence="11" id="KW-0443">Lipid metabolism</keyword>
<dbReference type="OrthoDB" id="438440at2759"/>
<dbReference type="Proteomes" id="UP000187209">
    <property type="component" value="Unassembled WGS sequence"/>
</dbReference>
<evidence type="ECO:0000256" key="11">
    <source>
        <dbReference type="ARBA" id="ARBA00023098"/>
    </source>
</evidence>
<dbReference type="GO" id="GO:0019369">
    <property type="term" value="P:arachidonate metabolic process"/>
    <property type="evidence" value="ECO:0007669"/>
    <property type="project" value="TreeGrafter"/>
</dbReference>
<gene>
    <name evidence="16" type="ORF">SteCoe_18856</name>
</gene>
<name>A0A1R2BVE8_9CILI</name>
<accession>A0A1R2BVE8</accession>
<evidence type="ECO:0000313" key="16">
    <source>
        <dbReference type="EMBL" id="OMJ80802.1"/>
    </source>
</evidence>
<dbReference type="GO" id="GO:0016298">
    <property type="term" value="F:lipase activity"/>
    <property type="evidence" value="ECO:0007669"/>
    <property type="project" value="TreeGrafter"/>
</dbReference>
<dbReference type="AlphaFoldDB" id="A0A1R2BVE8"/>
<dbReference type="SUPFAM" id="SSF53474">
    <property type="entry name" value="alpha/beta-Hydrolases"/>
    <property type="match status" value="1"/>
</dbReference>
<protein>
    <recommendedName>
        <fullName evidence="14">sn-1-specific diacylglycerol lipase</fullName>
        <ecNumber evidence="14">3.1.1.116</ecNumber>
    </recommendedName>
</protein>
<dbReference type="EMBL" id="MPUH01000407">
    <property type="protein sequence ID" value="OMJ80802.1"/>
    <property type="molecule type" value="Genomic_DNA"/>
</dbReference>
<comment type="subcellular location">
    <subcellularLocation>
        <location evidence="2">Cell membrane</location>
        <topology evidence="2">Multi-pass membrane protein</topology>
    </subcellularLocation>
</comment>
<comment type="caution">
    <text evidence="16">The sequence shown here is derived from an EMBL/GenBank/DDBJ whole genome shotgun (WGS) entry which is preliminary data.</text>
</comment>
<keyword evidence="3" id="KW-1003">Cell membrane</keyword>
<dbReference type="InterPro" id="IPR002921">
    <property type="entry name" value="Fungal_lipase-type"/>
</dbReference>
<evidence type="ECO:0000256" key="1">
    <source>
        <dbReference type="ARBA" id="ARBA00001913"/>
    </source>
</evidence>
<keyword evidence="7" id="KW-0378">Hydrolase</keyword>
<reference evidence="16 17" key="1">
    <citation type="submission" date="2016-11" db="EMBL/GenBank/DDBJ databases">
        <title>The macronuclear genome of Stentor coeruleus: a giant cell with tiny introns.</title>
        <authorList>
            <person name="Slabodnick M."/>
            <person name="Ruby J.G."/>
            <person name="Reiff S.B."/>
            <person name="Swart E.C."/>
            <person name="Gosai S."/>
            <person name="Prabakaran S."/>
            <person name="Witkowska E."/>
            <person name="Larue G.E."/>
            <person name="Fisher S."/>
            <person name="Freeman R.M."/>
            <person name="Gunawardena J."/>
            <person name="Chu W."/>
            <person name="Stover N.A."/>
            <person name="Gregory B.D."/>
            <person name="Nowacki M."/>
            <person name="Derisi J."/>
            <person name="Roy S.W."/>
            <person name="Marshall W.F."/>
            <person name="Sood P."/>
        </authorList>
    </citation>
    <scope>NUCLEOTIDE SEQUENCE [LARGE SCALE GENOMIC DNA]</scope>
    <source>
        <strain evidence="16">WM001</strain>
    </source>
</reference>
<dbReference type="Pfam" id="PF01764">
    <property type="entry name" value="Lipase_3"/>
    <property type="match status" value="1"/>
</dbReference>
<evidence type="ECO:0000256" key="13">
    <source>
        <dbReference type="ARBA" id="ARBA00024531"/>
    </source>
</evidence>
<organism evidence="16 17">
    <name type="scientific">Stentor coeruleus</name>
    <dbReference type="NCBI Taxonomy" id="5963"/>
    <lineage>
        <taxon>Eukaryota</taxon>
        <taxon>Sar</taxon>
        <taxon>Alveolata</taxon>
        <taxon>Ciliophora</taxon>
        <taxon>Postciliodesmatophora</taxon>
        <taxon>Heterotrichea</taxon>
        <taxon>Heterotrichida</taxon>
        <taxon>Stentoridae</taxon>
        <taxon>Stentor</taxon>
    </lineage>
</organism>
<evidence type="ECO:0000256" key="4">
    <source>
        <dbReference type="ARBA" id="ARBA00022553"/>
    </source>
</evidence>
<dbReference type="GO" id="GO:0046872">
    <property type="term" value="F:metal ion binding"/>
    <property type="evidence" value="ECO:0007669"/>
    <property type="project" value="UniProtKB-KW"/>
</dbReference>
<evidence type="ECO:0000313" key="17">
    <source>
        <dbReference type="Proteomes" id="UP000187209"/>
    </source>
</evidence>
<dbReference type="Gene3D" id="3.40.50.1820">
    <property type="entry name" value="alpha/beta hydrolase"/>
    <property type="match status" value="1"/>
</dbReference>
<dbReference type="GO" id="GO:0005886">
    <property type="term" value="C:plasma membrane"/>
    <property type="evidence" value="ECO:0007669"/>
    <property type="project" value="UniProtKB-SubCell"/>
</dbReference>
<evidence type="ECO:0000256" key="8">
    <source>
        <dbReference type="ARBA" id="ARBA00022837"/>
    </source>
</evidence>
<dbReference type="InterPro" id="IPR052214">
    <property type="entry name" value="DAG_Lipase-Related"/>
</dbReference>
<dbReference type="CDD" id="cd00519">
    <property type="entry name" value="Lipase_3"/>
    <property type="match status" value="1"/>
</dbReference>
<keyword evidence="5" id="KW-0812">Transmembrane</keyword>
<evidence type="ECO:0000256" key="5">
    <source>
        <dbReference type="ARBA" id="ARBA00022692"/>
    </source>
</evidence>
<keyword evidence="17" id="KW-1185">Reference proteome</keyword>
<keyword evidence="8" id="KW-0106">Calcium</keyword>
<keyword evidence="12" id="KW-0472">Membrane</keyword>
<comment type="cofactor">
    <cofactor evidence="1">
        <name>Ca(2+)</name>
        <dbReference type="ChEBI" id="CHEBI:29108"/>
    </cofactor>
</comment>
<dbReference type="PANTHER" id="PTHR45792">
    <property type="entry name" value="DIACYLGLYCEROL LIPASE HOMOLOG-RELATED"/>
    <property type="match status" value="1"/>
</dbReference>
<evidence type="ECO:0000256" key="3">
    <source>
        <dbReference type="ARBA" id="ARBA00022475"/>
    </source>
</evidence>
<comment type="catalytic activity">
    <reaction evidence="13">
        <text>a 1,2-diacyl-sn-glycerol + H2O = a 2-acylglycerol + a fatty acid + H(+)</text>
        <dbReference type="Rhea" id="RHEA:33275"/>
        <dbReference type="ChEBI" id="CHEBI:15377"/>
        <dbReference type="ChEBI" id="CHEBI:15378"/>
        <dbReference type="ChEBI" id="CHEBI:17389"/>
        <dbReference type="ChEBI" id="CHEBI:17815"/>
        <dbReference type="ChEBI" id="CHEBI:28868"/>
        <dbReference type="EC" id="3.1.1.116"/>
    </reaction>
    <physiologicalReaction direction="left-to-right" evidence="13">
        <dbReference type="Rhea" id="RHEA:33276"/>
    </physiologicalReaction>
</comment>
<evidence type="ECO:0000256" key="6">
    <source>
        <dbReference type="ARBA" id="ARBA00022723"/>
    </source>
</evidence>
<evidence type="ECO:0000256" key="2">
    <source>
        <dbReference type="ARBA" id="ARBA00004651"/>
    </source>
</evidence>
<dbReference type="InterPro" id="IPR029058">
    <property type="entry name" value="AB_hydrolase_fold"/>
</dbReference>
<evidence type="ECO:0000256" key="14">
    <source>
        <dbReference type="ARBA" id="ARBA00026104"/>
    </source>
</evidence>